<name>A0ABQ7XBT7_BRANA</name>
<keyword evidence="2" id="KW-1185">Reference proteome</keyword>
<evidence type="ECO:0000313" key="2">
    <source>
        <dbReference type="Proteomes" id="UP000824890"/>
    </source>
</evidence>
<protein>
    <submittedName>
        <fullName evidence="1">Uncharacterized protein</fullName>
    </submittedName>
</protein>
<dbReference type="Proteomes" id="UP000824890">
    <property type="component" value="Unassembled WGS sequence"/>
</dbReference>
<sequence length="109" mass="12855">LYGIPNMFFLDEKSYGVCVSDYVTLLLFRHRPPYVHLGRKSQILMSCKFQFFKGVFDVRCNFKMKEVGRCRAKGPENRKKITMSVSCSMIQEPVRTRKNKMMETILVEF</sequence>
<proteinExistence type="predicted"/>
<comment type="caution">
    <text evidence="1">The sequence shown here is derived from an EMBL/GenBank/DDBJ whole genome shotgun (WGS) entry which is preliminary data.</text>
</comment>
<evidence type="ECO:0000313" key="1">
    <source>
        <dbReference type="EMBL" id="KAH0853414.1"/>
    </source>
</evidence>
<feature type="non-terminal residue" evidence="1">
    <location>
        <position position="1"/>
    </location>
</feature>
<organism evidence="1 2">
    <name type="scientific">Brassica napus</name>
    <name type="common">Rape</name>
    <dbReference type="NCBI Taxonomy" id="3708"/>
    <lineage>
        <taxon>Eukaryota</taxon>
        <taxon>Viridiplantae</taxon>
        <taxon>Streptophyta</taxon>
        <taxon>Embryophyta</taxon>
        <taxon>Tracheophyta</taxon>
        <taxon>Spermatophyta</taxon>
        <taxon>Magnoliopsida</taxon>
        <taxon>eudicotyledons</taxon>
        <taxon>Gunneridae</taxon>
        <taxon>Pentapetalae</taxon>
        <taxon>rosids</taxon>
        <taxon>malvids</taxon>
        <taxon>Brassicales</taxon>
        <taxon>Brassicaceae</taxon>
        <taxon>Brassiceae</taxon>
        <taxon>Brassica</taxon>
    </lineage>
</organism>
<reference evidence="1 2" key="1">
    <citation type="submission" date="2021-05" db="EMBL/GenBank/DDBJ databases">
        <title>Genome Assembly of Synthetic Allotetraploid Brassica napus Reveals Homoeologous Exchanges between Subgenomes.</title>
        <authorList>
            <person name="Davis J.T."/>
        </authorList>
    </citation>
    <scope>NUCLEOTIDE SEQUENCE [LARGE SCALE GENOMIC DNA]</scope>
    <source>
        <strain evidence="2">cv. Da-Ae</strain>
        <tissue evidence="1">Seedling</tissue>
    </source>
</reference>
<accession>A0ABQ7XBT7</accession>
<gene>
    <name evidence="1" type="ORF">HID58_093189</name>
</gene>
<dbReference type="EMBL" id="JAGKQM010000781">
    <property type="protein sequence ID" value="KAH0853414.1"/>
    <property type="molecule type" value="Genomic_DNA"/>
</dbReference>